<evidence type="ECO:0000256" key="9">
    <source>
        <dbReference type="RuleBase" id="RU363100"/>
    </source>
</evidence>
<sequence length="112" mass="12387">MAAARLRALWEHPAGLKTVFFWAPTMKWGLVYASLSDMKRPVENVSIPQCTVLAMTGMVWTRYSFVIHPINYNLAGANVFVALTNLYQLSRVVRHSGSKGDNSLPSSATSSK</sequence>
<keyword evidence="6" id="KW-1133">Transmembrane helix</keyword>
<gene>
    <name evidence="10" type="ORF">BWQ96_03343</name>
</gene>
<name>A0A2V3IXC8_9FLOR</name>
<comment type="caution">
    <text evidence="10">The sequence shown here is derived from an EMBL/GenBank/DDBJ whole genome shotgun (WGS) entry which is preliminary data.</text>
</comment>
<evidence type="ECO:0000256" key="4">
    <source>
        <dbReference type="ARBA" id="ARBA00022692"/>
    </source>
</evidence>
<dbReference type="GO" id="GO:0005743">
    <property type="term" value="C:mitochondrial inner membrane"/>
    <property type="evidence" value="ECO:0007669"/>
    <property type="project" value="UniProtKB-SubCell"/>
</dbReference>
<keyword evidence="3 9" id="KW-0813">Transport</keyword>
<keyword evidence="10" id="KW-0670">Pyruvate</keyword>
<evidence type="ECO:0000256" key="5">
    <source>
        <dbReference type="ARBA" id="ARBA00022792"/>
    </source>
</evidence>
<evidence type="ECO:0000256" key="7">
    <source>
        <dbReference type="ARBA" id="ARBA00023128"/>
    </source>
</evidence>
<protein>
    <recommendedName>
        <fullName evidence="9">Mitochondrial pyruvate carrier</fullName>
    </recommendedName>
</protein>
<dbReference type="Pfam" id="PF03650">
    <property type="entry name" value="MPC"/>
    <property type="match status" value="1"/>
</dbReference>
<reference evidence="10 11" key="1">
    <citation type="journal article" date="2018" name="Mol. Biol. Evol.">
        <title>Analysis of the draft genome of the red seaweed Gracilariopsis chorda provides insights into genome size evolution in Rhodophyta.</title>
        <authorList>
            <person name="Lee J."/>
            <person name="Yang E.C."/>
            <person name="Graf L."/>
            <person name="Yang J.H."/>
            <person name="Qiu H."/>
            <person name="Zel Zion U."/>
            <person name="Chan C.X."/>
            <person name="Stephens T.G."/>
            <person name="Weber A.P.M."/>
            <person name="Boo G.H."/>
            <person name="Boo S.M."/>
            <person name="Kim K.M."/>
            <person name="Shin Y."/>
            <person name="Jung M."/>
            <person name="Lee S.J."/>
            <person name="Yim H.S."/>
            <person name="Lee J.H."/>
            <person name="Bhattacharya D."/>
            <person name="Yoon H.S."/>
        </authorList>
    </citation>
    <scope>NUCLEOTIDE SEQUENCE [LARGE SCALE GENOMIC DNA]</scope>
    <source>
        <strain evidence="10 11">SKKU-2015</strain>
        <tissue evidence="10">Whole body</tissue>
    </source>
</reference>
<dbReference type="STRING" id="448386.A0A2V3IXC8"/>
<dbReference type="OrthoDB" id="869189at2759"/>
<keyword evidence="7 9" id="KW-0496">Mitochondrion</keyword>
<evidence type="ECO:0000313" key="11">
    <source>
        <dbReference type="Proteomes" id="UP000247409"/>
    </source>
</evidence>
<keyword evidence="5 9" id="KW-0999">Mitochondrion inner membrane</keyword>
<keyword evidence="11" id="KW-1185">Reference proteome</keyword>
<evidence type="ECO:0000256" key="6">
    <source>
        <dbReference type="ARBA" id="ARBA00022989"/>
    </source>
</evidence>
<dbReference type="Proteomes" id="UP000247409">
    <property type="component" value="Unassembled WGS sequence"/>
</dbReference>
<evidence type="ECO:0000256" key="3">
    <source>
        <dbReference type="ARBA" id="ARBA00022448"/>
    </source>
</evidence>
<keyword evidence="4" id="KW-0812">Transmembrane</keyword>
<comment type="similarity">
    <text evidence="2 9">Belongs to the mitochondrial pyruvate carrier (MPC) (TC 2.A.105) family.</text>
</comment>
<evidence type="ECO:0000256" key="1">
    <source>
        <dbReference type="ARBA" id="ARBA00004448"/>
    </source>
</evidence>
<dbReference type="GO" id="GO:0006850">
    <property type="term" value="P:pyruvate import into mitochondria"/>
    <property type="evidence" value="ECO:0007669"/>
    <property type="project" value="InterPro"/>
</dbReference>
<evidence type="ECO:0000313" key="10">
    <source>
        <dbReference type="EMBL" id="PXF46814.1"/>
    </source>
</evidence>
<proteinExistence type="inferred from homology"/>
<evidence type="ECO:0000256" key="2">
    <source>
        <dbReference type="ARBA" id="ARBA00006416"/>
    </source>
</evidence>
<accession>A0A2V3IXC8</accession>
<dbReference type="PANTHER" id="PTHR14154">
    <property type="entry name" value="UPF0041 BRAIN PROTEIN 44-RELATED"/>
    <property type="match status" value="1"/>
</dbReference>
<evidence type="ECO:0000256" key="8">
    <source>
        <dbReference type="ARBA" id="ARBA00023136"/>
    </source>
</evidence>
<keyword evidence="8" id="KW-0472">Membrane</keyword>
<comment type="subcellular location">
    <subcellularLocation>
        <location evidence="1 9">Mitochondrion inner membrane</location>
        <topology evidence="1 9">Multi-pass membrane protein</topology>
    </subcellularLocation>
</comment>
<dbReference type="EMBL" id="NBIV01000032">
    <property type="protein sequence ID" value="PXF46814.1"/>
    <property type="molecule type" value="Genomic_DNA"/>
</dbReference>
<organism evidence="10 11">
    <name type="scientific">Gracilariopsis chorda</name>
    <dbReference type="NCBI Taxonomy" id="448386"/>
    <lineage>
        <taxon>Eukaryota</taxon>
        <taxon>Rhodophyta</taxon>
        <taxon>Florideophyceae</taxon>
        <taxon>Rhodymeniophycidae</taxon>
        <taxon>Gracilariales</taxon>
        <taxon>Gracilariaceae</taxon>
        <taxon>Gracilariopsis</taxon>
    </lineage>
</organism>
<dbReference type="InterPro" id="IPR005336">
    <property type="entry name" value="MPC"/>
</dbReference>
<dbReference type="AlphaFoldDB" id="A0A2V3IXC8"/>
<comment type="function">
    <text evidence="9">Mediates the uptake of pyruvate into mitochondria.</text>
</comment>